<feature type="domain" description="GGDEF" evidence="2">
    <location>
        <begin position="492"/>
        <end position="626"/>
    </location>
</feature>
<evidence type="ECO:0000313" key="5">
    <source>
        <dbReference type="EMBL" id="TCL61738.1"/>
    </source>
</evidence>
<dbReference type="NCBIfam" id="TIGR00254">
    <property type="entry name" value="GGDEF"/>
    <property type="match status" value="1"/>
</dbReference>
<dbReference type="Pfam" id="PF00990">
    <property type="entry name" value="GGDEF"/>
    <property type="match status" value="1"/>
</dbReference>
<keyword evidence="1" id="KW-0812">Transmembrane</keyword>
<dbReference type="NCBIfam" id="TIGR00277">
    <property type="entry name" value="HDIG"/>
    <property type="match status" value="1"/>
</dbReference>
<dbReference type="Proteomes" id="UP000295184">
    <property type="component" value="Unassembled WGS sequence"/>
</dbReference>
<feature type="transmembrane region" description="Helical" evidence="1">
    <location>
        <begin position="31"/>
        <end position="55"/>
    </location>
</feature>
<protein>
    <submittedName>
        <fullName evidence="5">Diguanylate cyclase (GGDEF)-like protein/putative nucleotidyltransferase with HDIG domain</fullName>
    </submittedName>
</protein>
<dbReference type="Gene3D" id="3.30.450.40">
    <property type="match status" value="1"/>
</dbReference>
<keyword evidence="5" id="KW-0808">Transferase</keyword>
<feature type="transmembrane region" description="Helical" evidence="1">
    <location>
        <begin position="6"/>
        <end position="24"/>
    </location>
</feature>
<keyword evidence="1" id="KW-0472">Membrane</keyword>
<comment type="caution">
    <text evidence="5">The sequence shown here is derived from an EMBL/GenBank/DDBJ whole genome shotgun (WGS) entry which is preliminary data.</text>
</comment>
<dbReference type="PANTHER" id="PTHR43155">
    <property type="entry name" value="CYCLIC DI-GMP PHOSPHODIESTERASE PA4108-RELATED"/>
    <property type="match status" value="1"/>
</dbReference>
<evidence type="ECO:0000259" key="3">
    <source>
        <dbReference type="PROSITE" id="PS51831"/>
    </source>
</evidence>
<dbReference type="SUPFAM" id="SSF109604">
    <property type="entry name" value="HD-domain/PDEase-like"/>
    <property type="match status" value="1"/>
</dbReference>
<dbReference type="InterPro" id="IPR000160">
    <property type="entry name" value="GGDEF_dom"/>
</dbReference>
<evidence type="ECO:0000256" key="1">
    <source>
        <dbReference type="SAM" id="Phobius"/>
    </source>
</evidence>
<dbReference type="InterPro" id="IPR003607">
    <property type="entry name" value="HD/PDEase_dom"/>
</dbReference>
<dbReference type="SUPFAM" id="SSF55073">
    <property type="entry name" value="Nucleotide cyclase"/>
    <property type="match status" value="1"/>
</dbReference>
<dbReference type="OrthoDB" id="9804747at2"/>
<proteinExistence type="predicted"/>
<dbReference type="Gene3D" id="1.10.3210.10">
    <property type="entry name" value="Hypothetical protein af1432"/>
    <property type="match status" value="1"/>
</dbReference>
<dbReference type="STRING" id="1650663.GCA_001486665_01801"/>
<dbReference type="Pfam" id="PF13487">
    <property type="entry name" value="HD_5"/>
    <property type="match status" value="1"/>
</dbReference>
<feature type="transmembrane region" description="Helical" evidence="1">
    <location>
        <begin position="136"/>
        <end position="158"/>
    </location>
</feature>
<dbReference type="InterPro" id="IPR006674">
    <property type="entry name" value="HD_domain"/>
</dbReference>
<dbReference type="GeneID" id="97379891"/>
<feature type="domain" description="HD-GYP" evidence="4">
    <location>
        <begin position="643"/>
        <end position="838"/>
    </location>
</feature>
<keyword evidence="1" id="KW-1133">Transmembrane helix</keyword>
<feature type="transmembrane region" description="Helical" evidence="1">
    <location>
        <begin position="263"/>
        <end position="281"/>
    </location>
</feature>
<dbReference type="InterPro" id="IPR043128">
    <property type="entry name" value="Rev_trsase/Diguanyl_cyclase"/>
</dbReference>
<reference evidence="5 6" key="1">
    <citation type="submission" date="2019-03" db="EMBL/GenBank/DDBJ databases">
        <title>Genomic Encyclopedia of Type Strains, Phase IV (KMG-IV): sequencing the most valuable type-strain genomes for metagenomic binning, comparative biology and taxonomic classification.</title>
        <authorList>
            <person name="Goeker M."/>
        </authorList>
    </citation>
    <scope>NUCLEOTIDE SEQUENCE [LARGE SCALE GENOMIC DNA]</scope>
    <source>
        <strain evidence="5 6">DSM 100451</strain>
    </source>
</reference>
<feature type="transmembrane region" description="Helical" evidence="1">
    <location>
        <begin position="219"/>
        <end position="243"/>
    </location>
</feature>
<evidence type="ECO:0000259" key="4">
    <source>
        <dbReference type="PROSITE" id="PS51832"/>
    </source>
</evidence>
<organism evidence="5 6">
    <name type="scientific">Allofournierella massiliensis</name>
    <dbReference type="NCBI Taxonomy" id="1650663"/>
    <lineage>
        <taxon>Bacteria</taxon>
        <taxon>Bacillati</taxon>
        <taxon>Bacillota</taxon>
        <taxon>Clostridia</taxon>
        <taxon>Eubacteriales</taxon>
        <taxon>Oscillospiraceae</taxon>
        <taxon>Allofournierella</taxon>
    </lineage>
</organism>
<dbReference type="PROSITE" id="PS51831">
    <property type="entry name" value="HD"/>
    <property type="match status" value="1"/>
</dbReference>
<dbReference type="GO" id="GO:0016740">
    <property type="term" value="F:transferase activity"/>
    <property type="evidence" value="ECO:0007669"/>
    <property type="project" value="UniProtKB-KW"/>
</dbReference>
<name>A0A4R1R825_9FIRM</name>
<dbReference type="CDD" id="cd01949">
    <property type="entry name" value="GGDEF"/>
    <property type="match status" value="1"/>
</dbReference>
<dbReference type="SMART" id="SM00267">
    <property type="entry name" value="GGDEF"/>
    <property type="match status" value="1"/>
</dbReference>
<dbReference type="Gene3D" id="3.30.70.270">
    <property type="match status" value="1"/>
</dbReference>
<accession>A0A4R1R825</accession>
<evidence type="ECO:0000259" key="2">
    <source>
        <dbReference type="PROSITE" id="PS50887"/>
    </source>
</evidence>
<dbReference type="PROSITE" id="PS51832">
    <property type="entry name" value="HD_GYP"/>
    <property type="match status" value="1"/>
</dbReference>
<sequence length="842" mass="94575">MDMYGYISAIALFIYAGIFLVVLASRKTRELWSFLWLVVTMVCWAGGSMLMRWQVLPSYQLWYHVSIAGLLLMACAYYRFLSDFVETPAGVWEKIYLLVMAAIIAVNVKTGFFLAAPTLLQRGDEVVFEYTITWRVSFLFVAVGWVMAHSLYHLWSAYRERPAYRGQFKPVTQGIVLMFAGHAALMLPVFAGFPIDILAGVGNALLLFYALVKKRLFKLRLLASESVCYMVGLTLTFILFYNLRPYLMKHLEGLVPAAEDYEVILFAVFFVITAGVFSWLWRRLVNNVFVREENRQSEALKEYSTAVARLLNVQDILEKTVEVIREGASVGGVYVCTRNSATGDYDARYSDQPLNDLSFSIRADSPLVRVLQRSQCIGWKQFESTVDYKAMWDSEKNQLRYLRVAGGVALTGEEGDMPGLILVAEGQGKHRVSGQDMQWILSVASVASMALKNAALYEQAYHEARVDDLTGLLNRKHFLQVLEEQFVTTQESTLALMIVNVDDFKLYNQLYGQKEGDLALRRIADIIRSSVGDNGFVARYSGKEFAVLLPRYDVLATRTLAESIRDQVFNMNRCTVDHKLKVLTLSIGISAAPFDAATSRELMDNADMAVYHVKHSGKNGIEIFQSVLRKTDGGAEKVDHAHIYQGYEQTVLALMAAIDAKDHYTFNHSHNVAYYATSLAKAAGLNADMIEIVRQAALLHDIGKIGIPETVLNKNGRLTEEEYEQMQGHVEAAVGIIRYLPALDYIIPAVIGHHERYDGRGYPRRIGGEDIPLLARILCIADSFDAMTSRRCYKEAVSLERGICILQEEAGRQFDPKLVPVFVAELKRGGIHLAGQRPGADQ</sequence>
<gene>
    <name evidence="5" type="ORF">EDD77_101194</name>
</gene>
<dbReference type="SUPFAM" id="SSF55781">
    <property type="entry name" value="GAF domain-like"/>
    <property type="match status" value="1"/>
</dbReference>
<dbReference type="InterPro" id="IPR037522">
    <property type="entry name" value="HD_GYP_dom"/>
</dbReference>
<evidence type="ECO:0000313" key="6">
    <source>
        <dbReference type="Proteomes" id="UP000295184"/>
    </source>
</evidence>
<dbReference type="RefSeq" id="WP_058964202.1">
    <property type="nucleotide sequence ID" value="NZ_CABKVM010000016.1"/>
</dbReference>
<dbReference type="InterPro" id="IPR006675">
    <property type="entry name" value="HDIG_dom"/>
</dbReference>
<dbReference type="PANTHER" id="PTHR43155:SF2">
    <property type="entry name" value="CYCLIC DI-GMP PHOSPHODIESTERASE PA4108"/>
    <property type="match status" value="1"/>
</dbReference>
<dbReference type="PROSITE" id="PS50887">
    <property type="entry name" value="GGDEF"/>
    <property type="match status" value="1"/>
</dbReference>
<dbReference type="EMBL" id="SLUM01000001">
    <property type="protein sequence ID" value="TCL61738.1"/>
    <property type="molecule type" value="Genomic_DNA"/>
</dbReference>
<feature type="transmembrane region" description="Helical" evidence="1">
    <location>
        <begin position="170"/>
        <end position="187"/>
    </location>
</feature>
<dbReference type="CDD" id="cd00077">
    <property type="entry name" value="HDc"/>
    <property type="match status" value="1"/>
</dbReference>
<dbReference type="SMART" id="SM00471">
    <property type="entry name" value="HDc"/>
    <property type="match status" value="1"/>
</dbReference>
<feature type="transmembrane region" description="Helical" evidence="1">
    <location>
        <begin position="95"/>
        <end position="116"/>
    </location>
</feature>
<feature type="transmembrane region" description="Helical" evidence="1">
    <location>
        <begin position="61"/>
        <end position="80"/>
    </location>
</feature>
<dbReference type="AlphaFoldDB" id="A0A4R1R825"/>
<feature type="domain" description="HD" evidence="3">
    <location>
        <begin position="665"/>
        <end position="787"/>
    </location>
</feature>
<dbReference type="InterPro" id="IPR029787">
    <property type="entry name" value="Nucleotide_cyclase"/>
</dbReference>
<dbReference type="InterPro" id="IPR029016">
    <property type="entry name" value="GAF-like_dom_sf"/>
</dbReference>